<proteinExistence type="predicted"/>
<gene>
    <name evidence="3" type="ORF">MMIC_P1282</name>
</gene>
<keyword evidence="2" id="KW-0732">Signal</keyword>
<feature type="signal peptide" evidence="2">
    <location>
        <begin position="1"/>
        <end position="24"/>
    </location>
</feature>
<sequence>MKQINSLAIAILLAMGLSAAPAFAGSHGANPCNPCAMKHNPCAKHNPCDMKNHNPCDSKSKNPCEMKSHNPCNPCAMKKGH</sequence>
<evidence type="ECO:0000256" key="1">
    <source>
        <dbReference type="SAM" id="MobiDB-lite"/>
    </source>
</evidence>
<dbReference type="EMBL" id="BDFD01000009">
    <property type="protein sequence ID" value="GAV20317.1"/>
    <property type="molecule type" value="Genomic_DNA"/>
</dbReference>
<accession>A0A1L8CN36</accession>
<keyword evidence="4" id="KW-1185">Reference proteome</keyword>
<organism evidence="3 4">
    <name type="scientific">Mariprofundus micogutta</name>
    <dbReference type="NCBI Taxonomy" id="1921010"/>
    <lineage>
        <taxon>Bacteria</taxon>
        <taxon>Pseudomonadati</taxon>
        <taxon>Pseudomonadota</taxon>
        <taxon>Candidatius Mariprofundia</taxon>
        <taxon>Mariprofundales</taxon>
        <taxon>Mariprofundaceae</taxon>
        <taxon>Mariprofundus</taxon>
    </lineage>
</organism>
<comment type="caution">
    <text evidence="3">The sequence shown here is derived from an EMBL/GenBank/DDBJ whole genome shotgun (WGS) entry which is preliminary data.</text>
</comment>
<protein>
    <submittedName>
        <fullName evidence="3">Uncharacterized protein</fullName>
    </submittedName>
</protein>
<name>A0A1L8CN36_9PROT</name>
<evidence type="ECO:0000313" key="3">
    <source>
        <dbReference type="EMBL" id="GAV20317.1"/>
    </source>
</evidence>
<dbReference type="STRING" id="1921010.MMIC_P1282"/>
<evidence type="ECO:0000313" key="4">
    <source>
        <dbReference type="Proteomes" id="UP000231632"/>
    </source>
</evidence>
<dbReference type="RefSeq" id="WP_227819396.1">
    <property type="nucleotide sequence ID" value="NZ_BDFD01000009.1"/>
</dbReference>
<evidence type="ECO:0000256" key="2">
    <source>
        <dbReference type="SAM" id="SignalP"/>
    </source>
</evidence>
<dbReference type="Proteomes" id="UP000231632">
    <property type="component" value="Unassembled WGS sequence"/>
</dbReference>
<dbReference type="AlphaFoldDB" id="A0A1L8CN36"/>
<feature type="region of interest" description="Disordered" evidence="1">
    <location>
        <begin position="62"/>
        <end position="81"/>
    </location>
</feature>
<reference evidence="3 4" key="1">
    <citation type="journal article" date="2017" name="Arch. Microbiol.">
        <title>Mariprofundus micogutta sp. nov., a novel iron-oxidizing zetaproteobacterium isolated from a deep-sea hydrothermal field at the Bayonnaise knoll of the Izu-Ogasawara arc, and a description of Mariprofundales ord. nov. and Zetaproteobacteria classis nov.</title>
        <authorList>
            <person name="Makita H."/>
            <person name="Tanaka E."/>
            <person name="Mitsunobu S."/>
            <person name="Miyazaki M."/>
            <person name="Nunoura T."/>
            <person name="Uematsu K."/>
            <person name="Takaki Y."/>
            <person name="Nishi S."/>
            <person name="Shimamura S."/>
            <person name="Takai K."/>
        </authorList>
    </citation>
    <scope>NUCLEOTIDE SEQUENCE [LARGE SCALE GENOMIC DNA]</scope>
    <source>
        <strain evidence="3 4">ET2</strain>
    </source>
</reference>
<feature type="chain" id="PRO_5013358476" evidence="2">
    <location>
        <begin position="25"/>
        <end position="81"/>
    </location>
</feature>